<dbReference type="InterPro" id="IPR050267">
    <property type="entry name" value="Anti-sigma-factor_SerPK"/>
</dbReference>
<proteinExistence type="predicted"/>
<dbReference type="STRING" id="1550231.SAMN05660662_1014"/>
<dbReference type="Gene3D" id="3.30.565.10">
    <property type="entry name" value="Histidine kinase-like ATPase, C-terminal domain"/>
    <property type="match status" value="1"/>
</dbReference>
<dbReference type="Pfam" id="PF13581">
    <property type="entry name" value="HATPase_c_2"/>
    <property type="match status" value="1"/>
</dbReference>
<reference evidence="4" key="1">
    <citation type="submission" date="2016-10" db="EMBL/GenBank/DDBJ databases">
        <authorList>
            <person name="Varghese N."/>
            <person name="Submissions S."/>
        </authorList>
    </citation>
    <scope>NUCLEOTIDE SEQUENCE [LARGE SCALE GENOMIC DNA]</scope>
    <source>
        <strain evidence="4">DSM 44268</strain>
    </source>
</reference>
<dbReference type="InterPro" id="IPR003594">
    <property type="entry name" value="HATPase_dom"/>
</dbReference>
<sequence length="160" mass="17284">MCIDRWNRSQELGKAVTVALWECTRLPHGFTELWCQNLNSLGELAGLRSRLRATMTGSATVERPEEDHWSERLVLIADELASNALRHGGAPVAAALSRVDDQWLIAVSDSSPDVPPTPAQGRDPGKGGFGLYLVADLSLAHGWTSVGRGQKTAWAVVVAD</sequence>
<accession>A0A1G7I5C2</accession>
<dbReference type="RefSeq" id="WP_255362188.1">
    <property type="nucleotide sequence ID" value="NZ_FNBT01000001.1"/>
</dbReference>
<dbReference type="CDD" id="cd16936">
    <property type="entry name" value="HATPase_RsbW-like"/>
    <property type="match status" value="1"/>
</dbReference>
<protein>
    <recommendedName>
        <fullName evidence="2">Histidine kinase/HSP90-like ATPase domain-containing protein</fullName>
    </recommendedName>
</protein>
<dbReference type="AlphaFoldDB" id="A0A1G7I5C2"/>
<evidence type="ECO:0000313" key="4">
    <source>
        <dbReference type="Proteomes" id="UP000199406"/>
    </source>
</evidence>
<keyword evidence="1" id="KW-0418">Kinase</keyword>
<keyword evidence="1" id="KW-0808">Transferase</keyword>
<name>A0A1G7I5C2_9ACTN</name>
<dbReference type="EMBL" id="FNBT01000001">
    <property type="protein sequence ID" value="SDF07927.1"/>
    <property type="molecule type" value="Genomic_DNA"/>
</dbReference>
<organism evidence="3 4">
    <name type="scientific">Blastococcus aurantiacus</name>
    <dbReference type="NCBI Taxonomy" id="1550231"/>
    <lineage>
        <taxon>Bacteria</taxon>
        <taxon>Bacillati</taxon>
        <taxon>Actinomycetota</taxon>
        <taxon>Actinomycetes</taxon>
        <taxon>Geodermatophilales</taxon>
        <taxon>Geodermatophilaceae</taxon>
        <taxon>Blastococcus</taxon>
    </lineage>
</organism>
<evidence type="ECO:0000256" key="1">
    <source>
        <dbReference type="ARBA" id="ARBA00022527"/>
    </source>
</evidence>
<gene>
    <name evidence="3" type="ORF">SAMN05660662_1014</name>
</gene>
<feature type="domain" description="Histidine kinase/HSP90-like ATPase" evidence="2">
    <location>
        <begin position="62"/>
        <end position="145"/>
    </location>
</feature>
<evidence type="ECO:0000313" key="3">
    <source>
        <dbReference type="EMBL" id="SDF07927.1"/>
    </source>
</evidence>
<dbReference type="GO" id="GO:0004674">
    <property type="term" value="F:protein serine/threonine kinase activity"/>
    <property type="evidence" value="ECO:0007669"/>
    <property type="project" value="UniProtKB-KW"/>
</dbReference>
<dbReference type="Proteomes" id="UP000199406">
    <property type="component" value="Unassembled WGS sequence"/>
</dbReference>
<keyword evidence="4" id="KW-1185">Reference proteome</keyword>
<dbReference type="InterPro" id="IPR036890">
    <property type="entry name" value="HATPase_C_sf"/>
</dbReference>
<dbReference type="PANTHER" id="PTHR35526:SF3">
    <property type="entry name" value="ANTI-SIGMA-F FACTOR RSBW"/>
    <property type="match status" value="1"/>
</dbReference>
<dbReference type="SUPFAM" id="SSF55874">
    <property type="entry name" value="ATPase domain of HSP90 chaperone/DNA topoisomerase II/histidine kinase"/>
    <property type="match status" value="1"/>
</dbReference>
<keyword evidence="1" id="KW-0723">Serine/threonine-protein kinase</keyword>
<evidence type="ECO:0000259" key="2">
    <source>
        <dbReference type="Pfam" id="PF13581"/>
    </source>
</evidence>
<dbReference type="PANTHER" id="PTHR35526">
    <property type="entry name" value="ANTI-SIGMA-F FACTOR RSBW-RELATED"/>
    <property type="match status" value="1"/>
</dbReference>